<keyword evidence="1" id="KW-0732">Signal</keyword>
<evidence type="ECO:0000313" key="2">
    <source>
        <dbReference type="EMBL" id="MBB6147145.1"/>
    </source>
</evidence>
<dbReference type="Pfam" id="PF11138">
    <property type="entry name" value="DUF2911"/>
    <property type="match status" value="1"/>
</dbReference>
<reference evidence="2 3" key="1">
    <citation type="submission" date="2020-08" db="EMBL/GenBank/DDBJ databases">
        <title>Genomic Encyclopedia of Type Strains, Phase IV (KMG-IV): sequencing the most valuable type-strain genomes for metagenomic binning, comparative biology and taxonomic classification.</title>
        <authorList>
            <person name="Goeker M."/>
        </authorList>
    </citation>
    <scope>NUCLEOTIDE SEQUENCE [LARGE SCALE GENOMIC DNA]</scope>
    <source>
        <strain evidence="2 3">DSM 103733</strain>
    </source>
</reference>
<dbReference type="Proteomes" id="UP000538666">
    <property type="component" value="Unassembled WGS sequence"/>
</dbReference>
<keyword evidence="3" id="KW-1185">Reference proteome</keyword>
<comment type="caution">
    <text evidence="2">The sequence shown here is derived from an EMBL/GenBank/DDBJ whole genome shotgun (WGS) entry which is preliminary data.</text>
</comment>
<sequence>MNRTLFACRTSILAVAFLVFSLVQAHAQCDPHAANPPSPPAQASVTLSGKSITIDYCAPSARGRKIFGGIIPYDHWWRTGANTSTTLKTETDLRIGTIKVPAGTYSIYSIPSATAWKLIVNKQTGQWGTVYKPEMDLGQVNMTAGDSPSSPVETFKITFEHTAGNKTQLHLIWENTNVYVPVEAVK</sequence>
<dbReference type="InterPro" id="IPR021314">
    <property type="entry name" value="DUF2911"/>
</dbReference>
<dbReference type="OrthoDB" id="117787at2"/>
<proteinExistence type="predicted"/>
<evidence type="ECO:0000313" key="3">
    <source>
        <dbReference type="Proteomes" id="UP000538666"/>
    </source>
</evidence>
<protein>
    <recommendedName>
        <fullName evidence="4">DUF2911 domain-containing protein</fullName>
    </recommendedName>
</protein>
<organism evidence="2 3">
    <name type="scientific">Silvibacterium bohemicum</name>
    <dbReference type="NCBI Taxonomy" id="1577686"/>
    <lineage>
        <taxon>Bacteria</taxon>
        <taxon>Pseudomonadati</taxon>
        <taxon>Acidobacteriota</taxon>
        <taxon>Terriglobia</taxon>
        <taxon>Terriglobales</taxon>
        <taxon>Acidobacteriaceae</taxon>
        <taxon>Silvibacterium</taxon>
    </lineage>
</organism>
<evidence type="ECO:0008006" key="4">
    <source>
        <dbReference type="Google" id="ProtNLM"/>
    </source>
</evidence>
<accession>A0A841K2B6</accession>
<dbReference type="EMBL" id="JACHEK010000012">
    <property type="protein sequence ID" value="MBB6147145.1"/>
    <property type="molecule type" value="Genomic_DNA"/>
</dbReference>
<dbReference type="AlphaFoldDB" id="A0A841K2B6"/>
<feature type="signal peptide" evidence="1">
    <location>
        <begin position="1"/>
        <end position="27"/>
    </location>
</feature>
<feature type="chain" id="PRO_5032622722" description="DUF2911 domain-containing protein" evidence="1">
    <location>
        <begin position="28"/>
        <end position="186"/>
    </location>
</feature>
<name>A0A841K2B6_9BACT</name>
<gene>
    <name evidence="2" type="ORF">HNQ77_005130</name>
</gene>
<dbReference type="RefSeq" id="WP_050059920.1">
    <property type="nucleotide sequence ID" value="NZ_JACHEK010000012.1"/>
</dbReference>
<evidence type="ECO:0000256" key="1">
    <source>
        <dbReference type="SAM" id="SignalP"/>
    </source>
</evidence>